<sequence>MENANNDRNELSDESRRKSVNYAVDSENVNNNENVIMIDSDEDEDTRIRDENRRVRLFNDGRVGRPRDVFNRFVNNSGTNRLMNQQDGDQNRNVGYDDENDDIEIISAVDRPERIEGPIDPNSEYIDLDQEESNSNSGLNPINIVTQTDGTSPGDEEVDGVTIVGERTTLPTVILNLPGGEQLRVDATARDAPMRSSFEWAEGLPESRSRLLRRSGRNLRRRGRTLFEPISSSDGANDGANDTTDDGSSLLPIAVRAARRRMDNNIRNIQRGGQRPRVDYSDTSVDSPAMAQVRREISSYPLEIQHAFTEAQTAGGFQSIIQNISPDMWSRHGPSLTELYVRYRTTPTGINTWASDRVRAENNARANRLRQQVEARSNNTAMFGGSNPYEVGRNSLWGGTAEMLRRAGIFDDEDDDDYQPTRFFATLGDRLEAERREEERTQQIINMIQAREENERDKRVKLFMEGTKAQEKKYHDTADNLPDGYSSNFDTIPKTKVNIVKDGKQETLVLEDNICEQEGIVEIPSCTLCGIELGIGIPDSFNGLNEKDKGVSFEYLVEEYGFSCPYQSLLRPTQLDRDLSRRTYVASCGHTFCGRCYVRIENAKTKSKMTKKKLATLYGSSNPNNYGPRVCPAYGCKARLRTKGKMREMYL</sequence>
<evidence type="ECO:0000313" key="3">
    <source>
        <dbReference type="Proteomes" id="UP000750334"/>
    </source>
</evidence>
<dbReference type="InterPro" id="IPR038886">
    <property type="entry name" value="E3_SLX5/Rfp1"/>
</dbReference>
<feature type="compositionally biased region" description="Polar residues" evidence="1">
    <location>
        <begin position="78"/>
        <end position="93"/>
    </location>
</feature>
<comment type="caution">
    <text evidence="2">The sequence shown here is derived from an EMBL/GenBank/DDBJ whole genome shotgun (WGS) entry which is preliminary data.</text>
</comment>
<keyword evidence="3" id="KW-1185">Reference proteome</keyword>
<reference evidence="2 3" key="1">
    <citation type="submission" date="2020-11" db="EMBL/GenBank/DDBJ databases">
        <title>Kefir isolates.</title>
        <authorList>
            <person name="Marcisauskas S."/>
            <person name="Kim Y."/>
            <person name="Blasche S."/>
        </authorList>
    </citation>
    <scope>NUCLEOTIDE SEQUENCE [LARGE SCALE GENOMIC DNA]</scope>
    <source>
        <strain evidence="2 3">OG2</strain>
    </source>
</reference>
<dbReference type="AlphaFoldDB" id="A0A9P6WAF7"/>
<evidence type="ECO:0000313" key="2">
    <source>
        <dbReference type="EMBL" id="KAG0668765.1"/>
    </source>
</evidence>
<feature type="compositionally biased region" description="Basic and acidic residues" evidence="1">
    <location>
        <begin position="1"/>
        <end position="17"/>
    </location>
</feature>
<gene>
    <name evidence="2" type="ORF">C6P45_004367</name>
</gene>
<name>A0A9P6WAF7_MAUEX</name>
<dbReference type="PANTHER" id="PTHR28042:SF1">
    <property type="entry name" value="E3 UBIQUITIN-PROTEIN LIGASE COMPLEX SLX5-SLX8 SUBUNIT SLX5"/>
    <property type="match status" value="1"/>
</dbReference>
<evidence type="ECO:0000256" key="1">
    <source>
        <dbReference type="SAM" id="MobiDB-lite"/>
    </source>
</evidence>
<feature type="region of interest" description="Disordered" evidence="1">
    <location>
        <begin position="1"/>
        <end position="28"/>
    </location>
</feature>
<dbReference type="PANTHER" id="PTHR28042">
    <property type="entry name" value="E3 UBIQUITIN-PROTEIN LIGASE COMPLEX SLX5-SLX8 SUBUNIT SLX5"/>
    <property type="match status" value="1"/>
</dbReference>
<dbReference type="GO" id="GO:0033768">
    <property type="term" value="C:SUMO-targeted ubiquitin ligase complex"/>
    <property type="evidence" value="ECO:0007669"/>
    <property type="project" value="TreeGrafter"/>
</dbReference>
<proteinExistence type="predicted"/>
<feature type="compositionally biased region" description="Polar residues" evidence="1">
    <location>
        <begin position="133"/>
        <end position="151"/>
    </location>
</feature>
<dbReference type="Proteomes" id="UP000750334">
    <property type="component" value="Unassembled WGS sequence"/>
</dbReference>
<feature type="region of interest" description="Disordered" evidence="1">
    <location>
        <begin position="78"/>
        <end position="97"/>
    </location>
</feature>
<feature type="region of interest" description="Disordered" evidence="1">
    <location>
        <begin position="130"/>
        <end position="156"/>
    </location>
</feature>
<dbReference type="EMBL" id="PUHR01000058">
    <property type="protein sequence ID" value="KAG0668765.1"/>
    <property type="molecule type" value="Genomic_DNA"/>
</dbReference>
<organism evidence="2 3">
    <name type="scientific">Maudiozyma exigua</name>
    <name type="common">Yeast</name>
    <name type="synonym">Kazachstania exigua</name>
    <dbReference type="NCBI Taxonomy" id="34358"/>
    <lineage>
        <taxon>Eukaryota</taxon>
        <taxon>Fungi</taxon>
        <taxon>Dikarya</taxon>
        <taxon>Ascomycota</taxon>
        <taxon>Saccharomycotina</taxon>
        <taxon>Saccharomycetes</taxon>
        <taxon>Saccharomycetales</taxon>
        <taxon>Saccharomycetaceae</taxon>
        <taxon>Maudiozyma</taxon>
    </lineage>
</organism>
<feature type="region of interest" description="Disordered" evidence="1">
    <location>
        <begin position="223"/>
        <end position="250"/>
    </location>
</feature>
<dbReference type="GO" id="GO:0004842">
    <property type="term" value="F:ubiquitin-protein transferase activity"/>
    <property type="evidence" value="ECO:0007669"/>
    <property type="project" value="TreeGrafter"/>
</dbReference>
<dbReference type="OrthoDB" id="4090114at2759"/>
<accession>A0A9P6WAF7</accession>
<protein>
    <submittedName>
        <fullName evidence="2">Uncharacterized protein</fullName>
    </submittedName>
</protein>